<organism evidence="4 5">
    <name type="scientific">Methylococcus geothermalis</name>
    <dbReference type="NCBI Taxonomy" id="2681310"/>
    <lineage>
        <taxon>Bacteria</taxon>
        <taxon>Pseudomonadati</taxon>
        <taxon>Pseudomonadota</taxon>
        <taxon>Gammaproteobacteria</taxon>
        <taxon>Methylococcales</taxon>
        <taxon>Methylococcaceae</taxon>
        <taxon>Methylococcus</taxon>
    </lineage>
</organism>
<feature type="domain" description="Type 4 fimbrial biogenesis protein PilX N-terminal" evidence="3">
    <location>
        <begin position="9"/>
        <end position="57"/>
    </location>
</feature>
<feature type="transmembrane region" description="Helical" evidence="2">
    <location>
        <begin position="12"/>
        <end position="32"/>
    </location>
</feature>
<name>A0A858Q5A9_9GAMM</name>
<dbReference type="KEGG" id="metu:GNH96_02765"/>
<gene>
    <name evidence="4" type="ORF">GNH96_02765</name>
</gene>
<keyword evidence="2" id="KW-1133">Transmembrane helix</keyword>
<feature type="compositionally biased region" description="Pro residues" evidence="1">
    <location>
        <begin position="173"/>
        <end position="183"/>
    </location>
</feature>
<dbReference type="EMBL" id="CP046565">
    <property type="protein sequence ID" value="QJD28995.1"/>
    <property type="molecule type" value="Genomic_DNA"/>
</dbReference>
<reference evidence="5" key="1">
    <citation type="submission" date="2019-12" db="EMBL/GenBank/DDBJ databases">
        <authorList>
            <person name="Awala S.I."/>
            <person name="Rhee S.K."/>
        </authorList>
    </citation>
    <scope>NUCLEOTIDE SEQUENCE [LARGE SCALE GENOMIC DNA]</scope>
    <source>
        <strain evidence="5">IM1</strain>
    </source>
</reference>
<keyword evidence="2" id="KW-0812">Transmembrane</keyword>
<sequence>MARKKTMQKGAALVVGMLFTIVLTVLGIAAIHSSGTSVRMARNGEARINGLQQAQAASDYVAGEAIALNLDRMGNSSRCTANYPYGGCGGPSLPTLPSPLLTPPVHVRVRSSVALGSSKSEESNKVFERVIESDYDGSTAESSADATHVGVVSAVRGTLVSSGSVRYDSETPEPTPAPTPAPTPSDDDDHEGGDHEGGDHEGGDHEGGDHEGGHDDDEHEGNHG</sequence>
<protein>
    <recommendedName>
        <fullName evidence="3">Type 4 fimbrial biogenesis protein PilX N-terminal domain-containing protein</fullName>
    </recommendedName>
</protein>
<evidence type="ECO:0000256" key="2">
    <source>
        <dbReference type="SAM" id="Phobius"/>
    </source>
</evidence>
<feature type="compositionally biased region" description="Acidic residues" evidence="1">
    <location>
        <begin position="214"/>
        <end position="224"/>
    </location>
</feature>
<evidence type="ECO:0000313" key="4">
    <source>
        <dbReference type="EMBL" id="QJD28995.1"/>
    </source>
</evidence>
<evidence type="ECO:0000259" key="3">
    <source>
        <dbReference type="Pfam" id="PF14341"/>
    </source>
</evidence>
<dbReference type="AlphaFoldDB" id="A0A858Q5A9"/>
<keyword evidence="5" id="KW-1185">Reference proteome</keyword>
<evidence type="ECO:0000313" key="5">
    <source>
        <dbReference type="Proteomes" id="UP000503004"/>
    </source>
</evidence>
<evidence type="ECO:0000256" key="1">
    <source>
        <dbReference type="SAM" id="MobiDB-lite"/>
    </source>
</evidence>
<dbReference type="InterPro" id="IPR025746">
    <property type="entry name" value="PilX_N_dom"/>
</dbReference>
<feature type="compositionally biased region" description="Basic and acidic residues" evidence="1">
    <location>
        <begin position="192"/>
        <end position="213"/>
    </location>
</feature>
<dbReference type="Proteomes" id="UP000503004">
    <property type="component" value="Chromosome"/>
</dbReference>
<proteinExistence type="predicted"/>
<dbReference type="Pfam" id="PF14341">
    <property type="entry name" value="PilX_N"/>
    <property type="match status" value="1"/>
</dbReference>
<feature type="region of interest" description="Disordered" evidence="1">
    <location>
        <begin position="163"/>
        <end position="224"/>
    </location>
</feature>
<keyword evidence="2" id="KW-0472">Membrane</keyword>
<accession>A0A858Q5A9</accession>